<evidence type="ECO:0000256" key="1">
    <source>
        <dbReference type="SAM" id="MobiDB-lite"/>
    </source>
</evidence>
<keyword evidence="2" id="KW-0472">Membrane</keyword>
<keyword evidence="3" id="KW-0732">Signal</keyword>
<name>A0A8W8JIZ4_MAGGI</name>
<sequence length="2572" mass="280702">MEVKLSPYRVLALLVVAVWLEGVEGFSGAFTTPPNFFTTIPSVLSTPGICPTGTTFCNGVCLEQCAESPRVQNKCSQEEVFCLASGRCVSKENGCFSTAGPTTESVSSRCSEDQIFCLQVNECVPRQSINCKNDIDSGNEESTLQGKCGEDETFCLASGRCVPKNGCESEKEVEEIKTKCDSDEYFCLQQGRCVKISGDCESETTSPATKTLNCGEDEYFCLQRNGCVPKSGSCGGSDDTTDGQCDLGQVYCETTQSCIPLGEACGEEMGGGATSHTCMEDQYFCLQSGRCMPKHGGCDGHTDSTSTPAPSTEWRSCGDGQVFCLQSGRCVDKENKCSTPTPHMCDPAQEYYCPTRGECVKYTEPCEGPPSTESPTMDSKCPSHQVFCLASGRCVEKTCLGDGDSGTGTPMSTSSPSSAGGRLLLVDRAVTVYNNVQFRLVDYMQHVVQEETKRLEHMTVHLSCDEKSGVEFYAGRSAILEDTRVGMFEQITAITDGSEKTVATCKILSLPTTISMGYQYHIGVVAIPELLTPNITMAMTSVSVNEGITHWTMDQWDKVFLVNITDEAPQIPDEIEILSERGIQEIYEKGLEFMEGGVIYPLRISLKGTPLDSSGLPMVSIVTVSGEGSGWRRAPSWGVELDDLGKRSRSLHVKLHPAFSGDIHFDMRLNSGDQFVFTLKVIDVNNAPYLLSPEKTMDILTSILVQPYTGDREFTAGEISDLVFADEDGDHVGFALLGAVSNELGSWHYDNGAGWKQVPLIGPLTISQSQQNVSAVLLSKTDKLKFASSVGYLWTTREALKKTKLYTLAWDGSDMTSNERSLGHVRVHRCSAGMKICGSGSHSAYSEEIITLFINKAGCDGRPGSQLGEDLCGVCGGYNDCKDCSGKLNGGAVVDSCGDCTEGDTGLTRDHRLDCRGQCGLNYFDNTFKMCLPNNVDKVRLMTLFQECDGRVNSDAYTNKCGYCVLGNTSRAENHGEDQCGVCEGENECVDCAGVPHGESVLDFCDKCVLRNSKDYNKECYVGMGHINQTRLGANGQKALEMTVYTMAQEEGENRPSALKINGCGLYKGSYFDREIDMTVVSYDNNTGLIIARTRELTAADVGLYRVGCFTTDEGISTINSPKTTRIVLFGAADVRAVIPQQINVQEETKVIVRAIRFYKTNYLMCAIRCPYKERGIGCFSTDHQPSGFMLFPAKLVDDTTCECDLKHMSKVNRPMPYDLTVLFEPLSSTSIPGLQYVKLYVRAPAPRLESAWFNKMYCSLTLMFDASLEGPENCRQLFDEASYQKLGHNAECHFMGNRLMVFLKKGEFSLRPGEQVTISNASIHKLFSEEREPSFASGSVVVSSPRDKMQISVELVGGGMIGSCDPFDLYLRKSGSLGCVDIVFNWTVASNHSSPSASILSDVARIQSRLDDLPTSQWKIGGLGSEIVPGSTYIFTTMVTNMMDLSSISVNSDVTRSHDLKPISVQLKLMSRKHPDPQRPLKMVAMVTPSACSGIDMQETSFLYKWTSSSADVVISSVMELPFAVIRRGSLRGGSTYTITVTVFKLNDESVSDEASTTFTTLSQPLEVKVPKYIQSLPTVTVILDASRSSDPDNAPEIPKFFWACAKESVPGVPYYIKKDGSEVMLEALVRPSDPVTPILTIPPDMLSVGRYVWNVTMMKGKRSSSFSVVMEIVDNRAPLVVMETTDLTINSGEPLRLSSIISTYNKKPVKVFWDCAQVEGYDYMPLDNFTSLPQRLVEESDEPLSNYVFSLYLDQGLPAGGRFLIQVTAIAGESMLSRTEQVTVTVNSPPMIGEVKITPLNGSALTTKFTVQMGEGWIDPEGDRVVFYVHTEKMDEGKVRRMSPRPLTDIVSYDMMLETGEFKVHIEACDLQQACVVHTAPDTILVSEKQMTEAELNTAVSDVTMLLKTDMDQAVGMAMSLTSLMEEPGNSSQALGGVMNDVAYSLLSSSSAQFAPEEAVTVIDTANTILRPMAEGGMLTPRVREEGLTKANQLAATTRPQSQQGGQRKRRAVDPNTLTTVTVVQPMSKSTAETILTSYSLLHMGKTEDQITTTQATDFLTALDSIKIGLCAGITYAEDAMVVDSAMTTLRIQKKRTDDLAGELVPVTCINCTANQTALVLYGAEVADRYHHWNCFTELQCYGACFTSSQMSVDMVTATSPHRFSFDMVRRSDLIALQLVNPSTYDLMTPDTLTTPVKVQVPVRGEYNDSAHSLQCNMWTGTNWTIDGCASSIPEFLPGGLHMNCSCNKLGIIGVFEGPVTIETTMADTTTGGETTVTTEITTMPATTNNNAWDFSTFTVARVINEEVTALVSNAVIMSTTTSMSTVDDTTTPINSVHVPAYAGKVYILFALHDNFASIVAGQENSFRLHIMQILTSYLKIPASRITNLRVEEVKNDDDDAGSITIKFEVFSRALDSEPTMGEIIFQLREAITTGSLVVTSTTGQRLVVDTNSFAWSTSELQTEIGNGANYTMFIVSGAVGAFVLIIIMTGIFIYLIKTKANKAQQVTQSPTPYGPNMQGVDVPRPMVGKNNVSGNWMENETTEISSSVSDADAYKSYSAKAVSRLPPIQ</sequence>
<evidence type="ECO:0000256" key="3">
    <source>
        <dbReference type="SAM" id="SignalP"/>
    </source>
</evidence>
<dbReference type="Pfam" id="PF02010">
    <property type="entry name" value="REJ"/>
    <property type="match status" value="1"/>
</dbReference>
<feature type="chain" id="PRO_5036476452" description="PKD/REJ-like domain-containing protein" evidence="3">
    <location>
        <begin position="26"/>
        <end position="2572"/>
    </location>
</feature>
<evidence type="ECO:0000313" key="6">
    <source>
        <dbReference type="Proteomes" id="UP000005408"/>
    </source>
</evidence>
<reference evidence="5" key="1">
    <citation type="submission" date="2022-08" db="UniProtKB">
        <authorList>
            <consortium name="EnsemblMetazoa"/>
        </authorList>
    </citation>
    <scope>IDENTIFICATION</scope>
    <source>
        <strain evidence="5">05x7-T-G4-1.051#20</strain>
    </source>
</reference>
<proteinExistence type="predicted"/>
<feature type="region of interest" description="Disordered" evidence="1">
    <location>
        <begin position="1996"/>
        <end position="2015"/>
    </location>
</feature>
<feature type="compositionally biased region" description="Polar residues" evidence="1">
    <location>
        <begin position="1996"/>
        <end position="2008"/>
    </location>
</feature>
<protein>
    <recommendedName>
        <fullName evidence="4">PKD/REJ-like domain-containing protein</fullName>
    </recommendedName>
</protein>
<dbReference type="Proteomes" id="UP000005408">
    <property type="component" value="Unassembled WGS sequence"/>
</dbReference>
<evidence type="ECO:0000259" key="4">
    <source>
        <dbReference type="Pfam" id="PF02010"/>
    </source>
</evidence>
<feature type="signal peptide" evidence="3">
    <location>
        <begin position="1"/>
        <end position="25"/>
    </location>
</feature>
<keyword evidence="2" id="KW-1133">Transmembrane helix</keyword>
<keyword evidence="2" id="KW-0812">Transmembrane</keyword>
<keyword evidence="6" id="KW-1185">Reference proteome</keyword>
<accession>A0A8W8JIZ4</accession>
<feature type="transmembrane region" description="Helical" evidence="2">
    <location>
        <begin position="2473"/>
        <end position="2499"/>
    </location>
</feature>
<evidence type="ECO:0000313" key="5">
    <source>
        <dbReference type="EnsemblMetazoa" id="G18862.1:cds"/>
    </source>
</evidence>
<dbReference type="InterPro" id="IPR002859">
    <property type="entry name" value="PKD/REJ-like"/>
</dbReference>
<feature type="domain" description="PKD/REJ-like" evidence="4">
    <location>
        <begin position="1502"/>
        <end position="1913"/>
    </location>
</feature>
<evidence type="ECO:0000256" key="2">
    <source>
        <dbReference type="SAM" id="Phobius"/>
    </source>
</evidence>
<dbReference type="EnsemblMetazoa" id="G18862.1">
    <property type="protein sequence ID" value="G18862.1:cds"/>
    <property type="gene ID" value="G18862"/>
</dbReference>
<organism evidence="5 6">
    <name type="scientific">Magallana gigas</name>
    <name type="common">Pacific oyster</name>
    <name type="synonym">Crassostrea gigas</name>
    <dbReference type="NCBI Taxonomy" id="29159"/>
    <lineage>
        <taxon>Eukaryota</taxon>
        <taxon>Metazoa</taxon>
        <taxon>Spiralia</taxon>
        <taxon>Lophotrochozoa</taxon>
        <taxon>Mollusca</taxon>
        <taxon>Bivalvia</taxon>
        <taxon>Autobranchia</taxon>
        <taxon>Pteriomorphia</taxon>
        <taxon>Ostreida</taxon>
        <taxon>Ostreoidea</taxon>
        <taxon>Ostreidae</taxon>
        <taxon>Magallana</taxon>
    </lineage>
</organism>